<dbReference type="InParanoid" id="K0IM66"/>
<reference evidence="4 5" key="1">
    <citation type="journal article" date="2012" name="Environ. Microbiol.">
        <title>The genome of the ammonia-oxidizing Candidatus Nitrososphaera gargensis: insights into metabolic versatility and environmental adaptations.</title>
        <authorList>
            <person name="Spang A."/>
            <person name="Poehlein A."/>
            <person name="Offre P."/>
            <person name="Zumbragel S."/>
            <person name="Haider S."/>
            <person name="Rychlik N."/>
            <person name="Nowka B."/>
            <person name="Schmeisser C."/>
            <person name="Lebedeva E.V."/>
            <person name="Rattei T."/>
            <person name="Bohm C."/>
            <person name="Schmid M."/>
            <person name="Galushko A."/>
            <person name="Hatzenpichler R."/>
            <person name="Weinmaier T."/>
            <person name="Daniel R."/>
            <person name="Schleper C."/>
            <person name="Spieck E."/>
            <person name="Streit W."/>
            <person name="Wagner M."/>
        </authorList>
    </citation>
    <scope>NUCLEOTIDE SEQUENCE [LARGE SCALE GENOMIC DNA]</scope>
    <source>
        <strain evidence="5">Ga9.2</strain>
    </source>
</reference>
<dbReference type="PANTHER" id="PTHR43547:SF2">
    <property type="entry name" value="HYBRID SIGNAL TRANSDUCTION HISTIDINE KINASE C"/>
    <property type="match status" value="1"/>
</dbReference>
<dbReference type="Proteomes" id="UP000008037">
    <property type="component" value="Chromosome"/>
</dbReference>
<feature type="region of interest" description="Disordered" evidence="2">
    <location>
        <begin position="426"/>
        <end position="450"/>
    </location>
</feature>
<dbReference type="InterPro" id="IPR003594">
    <property type="entry name" value="HATPase_dom"/>
</dbReference>
<dbReference type="InterPro" id="IPR004358">
    <property type="entry name" value="Sig_transdc_His_kin-like_C"/>
</dbReference>
<dbReference type="PANTHER" id="PTHR43547">
    <property type="entry name" value="TWO-COMPONENT HISTIDINE KINASE"/>
    <property type="match status" value="1"/>
</dbReference>
<feature type="domain" description="Histidine kinase" evidence="3">
    <location>
        <begin position="181"/>
        <end position="416"/>
    </location>
</feature>
<name>K0IM66_NITGG</name>
<evidence type="ECO:0000256" key="2">
    <source>
        <dbReference type="SAM" id="MobiDB-lite"/>
    </source>
</evidence>
<dbReference type="InterPro" id="IPR005467">
    <property type="entry name" value="His_kinase_dom"/>
</dbReference>
<dbReference type="SMART" id="SM00388">
    <property type="entry name" value="HisKA"/>
    <property type="match status" value="1"/>
</dbReference>
<dbReference type="KEGG" id="nga:Ngar_c31260"/>
<keyword evidence="4" id="KW-0418">Kinase</keyword>
<feature type="compositionally biased region" description="Polar residues" evidence="2">
    <location>
        <begin position="440"/>
        <end position="450"/>
    </location>
</feature>
<dbReference type="InterPro" id="IPR003661">
    <property type="entry name" value="HisK_dim/P_dom"/>
</dbReference>
<evidence type="ECO:0000256" key="1">
    <source>
        <dbReference type="ARBA" id="ARBA00022553"/>
    </source>
</evidence>
<gene>
    <name evidence="4" type="ordered locus">Ngar_c31260</name>
</gene>
<dbReference type="Pfam" id="PF00512">
    <property type="entry name" value="HisKA"/>
    <property type="match status" value="1"/>
</dbReference>
<dbReference type="InterPro" id="IPR036097">
    <property type="entry name" value="HisK_dim/P_sf"/>
</dbReference>
<dbReference type="SUPFAM" id="SSF47384">
    <property type="entry name" value="Homodimeric domain of signal transducing histidine kinase"/>
    <property type="match status" value="1"/>
</dbReference>
<proteinExistence type="predicted"/>
<protein>
    <submittedName>
        <fullName evidence="4">Putative signal transduction histidine kinase, with phosphoacceptor and ATP binding domain</fullName>
    </submittedName>
</protein>
<dbReference type="PROSITE" id="PS50109">
    <property type="entry name" value="HIS_KIN"/>
    <property type="match status" value="1"/>
</dbReference>
<sequence length="450" mass="50198">MTSFLAEAGFAASEHETIQVLSTPDRVKRHYLNLVRIARSEILLTFPTVNTIHREREIGIVDELKKAVKRGVQIRILSPEDDFIKDKLDELRSSGVVIRRIETPTETKLNMIIVDKKVLLVVETKDDARRIFSQAIGLALYSNSKATVVPCASIFESLWRETYLYEKSRDAERIKGEFVNIAAHELRNPIMPILNGADLIQQGLMKHKDKFRKEDFEELFSSASLVIRNASKLMKLSEDILQVSRIESGVLSLNLEEVDLEKLVNTVIADIEKKYLGERDDVRIIFDSKLDIADSSSSGSSSENGTKIYCDGPKIWQTLYNLIDNAVKFTESGEVGISASVFKGEVMIQVQDSGKGIDPEIMDRLFEKFASKSNGGTGLGLFVSKKIVEAHGGRIWATQNKEKGGAIFTFTLPTDLLPEIPEEEISSAKDDKAASYASSQENVTGFKTLS</sequence>
<dbReference type="Pfam" id="PF02518">
    <property type="entry name" value="HATPase_c"/>
    <property type="match status" value="1"/>
</dbReference>
<dbReference type="SMART" id="SM00387">
    <property type="entry name" value="HATPase_c"/>
    <property type="match status" value="1"/>
</dbReference>
<keyword evidence="4" id="KW-0808">Transferase</keyword>
<dbReference type="HOGENOM" id="CLU_640330_0_0_2"/>
<dbReference type="BioCyc" id="CNIT1237085:G1324-3126-MONOMER"/>
<dbReference type="SUPFAM" id="SSF55874">
    <property type="entry name" value="ATPase domain of HSP90 chaperone/DNA topoisomerase II/histidine kinase"/>
    <property type="match status" value="1"/>
</dbReference>
<dbReference type="Gene3D" id="3.30.565.10">
    <property type="entry name" value="Histidine kinase-like ATPase, C-terminal domain"/>
    <property type="match status" value="1"/>
</dbReference>
<dbReference type="InterPro" id="IPR036890">
    <property type="entry name" value="HATPase_C_sf"/>
</dbReference>
<evidence type="ECO:0000259" key="3">
    <source>
        <dbReference type="PROSITE" id="PS50109"/>
    </source>
</evidence>
<dbReference type="STRING" id="1237085.Ngar_c31260"/>
<dbReference type="PRINTS" id="PR00344">
    <property type="entry name" value="BCTRLSENSOR"/>
</dbReference>
<accession>K0IM66</accession>
<dbReference type="EMBL" id="CP002408">
    <property type="protein sequence ID" value="AFU60042.1"/>
    <property type="molecule type" value="Genomic_DNA"/>
</dbReference>
<dbReference type="SUPFAM" id="SSF56024">
    <property type="entry name" value="Phospholipase D/nuclease"/>
    <property type="match status" value="1"/>
</dbReference>
<organism evidence="4 5">
    <name type="scientific">Nitrososphaera gargensis (strain Ga9.2)</name>
    <dbReference type="NCBI Taxonomy" id="1237085"/>
    <lineage>
        <taxon>Archaea</taxon>
        <taxon>Nitrososphaerota</taxon>
        <taxon>Nitrososphaeria</taxon>
        <taxon>Nitrososphaerales</taxon>
        <taxon>Nitrososphaeraceae</taxon>
        <taxon>Nitrososphaera</taxon>
    </lineage>
</organism>
<dbReference type="AlphaFoldDB" id="K0IM66"/>
<keyword evidence="5" id="KW-1185">Reference proteome</keyword>
<keyword evidence="1" id="KW-0597">Phosphoprotein</keyword>
<dbReference type="Gene3D" id="3.30.870.10">
    <property type="entry name" value="Endonuclease Chain A"/>
    <property type="match status" value="1"/>
</dbReference>
<dbReference type="Gene3D" id="1.10.287.130">
    <property type="match status" value="1"/>
</dbReference>
<dbReference type="CDD" id="cd00082">
    <property type="entry name" value="HisKA"/>
    <property type="match status" value="1"/>
</dbReference>
<dbReference type="GO" id="GO:0000155">
    <property type="term" value="F:phosphorelay sensor kinase activity"/>
    <property type="evidence" value="ECO:0007669"/>
    <property type="project" value="InterPro"/>
</dbReference>
<evidence type="ECO:0000313" key="5">
    <source>
        <dbReference type="Proteomes" id="UP000008037"/>
    </source>
</evidence>
<evidence type="ECO:0000313" key="4">
    <source>
        <dbReference type="EMBL" id="AFU60042.1"/>
    </source>
</evidence>